<dbReference type="Pfam" id="PF07995">
    <property type="entry name" value="GSDH"/>
    <property type="match status" value="1"/>
</dbReference>
<dbReference type="AlphaFoldDB" id="A0A5B2VZV6"/>
<organism evidence="3 4">
    <name type="scientific">Chitinophaga agrisoli</name>
    <dbReference type="NCBI Taxonomy" id="2607653"/>
    <lineage>
        <taxon>Bacteria</taxon>
        <taxon>Pseudomonadati</taxon>
        <taxon>Bacteroidota</taxon>
        <taxon>Chitinophagia</taxon>
        <taxon>Chitinophagales</taxon>
        <taxon>Chitinophagaceae</taxon>
        <taxon>Chitinophaga</taxon>
    </lineage>
</organism>
<name>A0A5B2VZV6_9BACT</name>
<dbReference type="RefSeq" id="WP_149838464.1">
    <property type="nucleotide sequence ID" value="NZ_VUOC01000002.1"/>
</dbReference>
<evidence type="ECO:0000313" key="4">
    <source>
        <dbReference type="Proteomes" id="UP000324611"/>
    </source>
</evidence>
<evidence type="ECO:0000259" key="2">
    <source>
        <dbReference type="Pfam" id="PF07995"/>
    </source>
</evidence>
<comment type="caution">
    <text evidence="3">The sequence shown here is derived from an EMBL/GenBank/DDBJ whole genome shotgun (WGS) entry which is preliminary data.</text>
</comment>
<dbReference type="SUPFAM" id="SSF50952">
    <property type="entry name" value="Soluble quinoprotein glucose dehydrogenase"/>
    <property type="match status" value="1"/>
</dbReference>
<dbReference type="InterPro" id="IPR012938">
    <property type="entry name" value="Glc/Sorbosone_DH"/>
</dbReference>
<dbReference type="PANTHER" id="PTHR19328:SF75">
    <property type="entry name" value="ALDOSE SUGAR DEHYDROGENASE YLII"/>
    <property type="match status" value="1"/>
</dbReference>
<keyword evidence="1" id="KW-0472">Membrane</keyword>
<feature type="domain" description="Glucose/Sorbosone dehydrogenase" evidence="2">
    <location>
        <begin position="56"/>
        <end position="315"/>
    </location>
</feature>
<dbReference type="InterPro" id="IPR011041">
    <property type="entry name" value="Quinoprot_gluc/sorb_DH_b-prop"/>
</dbReference>
<protein>
    <submittedName>
        <fullName evidence="3">PQQ-dependent sugar dehydrogenase</fullName>
    </submittedName>
</protein>
<dbReference type="Gene3D" id="2.120.10.30">
    <property type="entry name" value="TolB, C-terminal domain"/>
    <property type="match status" value="1"/>
</dbReference>
<evidence type="ECO:0000256" key="1">
    <source>
        <dbReference type="SAM" id="Phobius"/>
    </source>
</evidence>
<keyword evidence="1" id="KW-0812">Transmembrane</keyword>
<dbReference type="PANTHER" id="PTHR19328">
    <property type="entry name" value="HEDGEHOG-INTERACTING PROTEIN"/>
    <property type="match status" value="1"/>
</dbReference>
<reference evidence="3 4" key="1">
    <citation type="submission" date="2019-09" db="EMBL/GenBank/DDBJ databases">
        <title>Chitinophaga ginsengihumi sp. nov., isolated from soil of ginseng rhizosphere.</title>
        <authorList>
            <person name="Lee J."/>
        </authorList>
    </citation>
    <scope>NUCLEOTIDE SEQUENCE [LARGE SCALE GENOMIC DNA]</scope>
    <source>
        <strain evidence="3 4">BN140078</strain>
    </source>
</reference>
<accession>A0A5B2VZV6</accession>
<sequence length="474" mass="51538">MKINSTNANCGLLRSFAGPLMTIFLAVLIVLPACKKHDDRPSKTVDAKLIADNLVSPLGVVTAPDNSKRLFIIDQVGKIWIVDDNGNKLSTPFLDVSGKMVALDGNYDERGLLGLAFHPDYRHNGKFYIYYTLPPRAGGPQGGGAWNNLSRIAEFKVDASNPNKADMSTEKVILQLDDPQSNHNGGTLAFGWDGYLYISIGDGGGADDVAPGHVMDWYKTNAGGNGQDIDSNLFGNVLRIDVNHGNPYAIPGDNPFVGKQGKDEIYAYGFRNPYRFSFDMGGAHWLYLGDAGQVLYEEIDVVKKGGNYGWNVKEGTHCFNAADNEMELAGCPVKDTFGNMLIDPVIELNNAENPKGGRAVTIIGGNVYRGHDIPWLGGKYIFGSFARSENMADAELFMATPGGGSGLWDFEELTLKSYPDNLQHYLKGFGQDWDGELYLAVSSMAGPSGNTGQIWKLVADKKDDNGHGHHGGKW</sequence>
<feature type="transmembrane region" description="Helical" evidence="1">
    <location>
        <begin position="12"/>
        <end position="33"/>
    </location>
</feature>
<reference evidence="3 4" key="2">
    <citation type="submission" date="2019-09" db="EMBL/GenBank/DDBJ databases">
        <authorList>
            <person name="Jin C."/>
        </authorList>
    </citation>
    <scope>NUCLEOTIDE SEQUENCE [LARGE SCALE GENOMIC DNA]</scope>
    <source>
        <strain evidence="3 4">BN140078</strain>
    </source>
</reference>
<gene>
    <name evidence="3" type="ORF">F0L74_13950</name>
</gene>
<dbReference type="Proteomes" id="UP000324611">
    <property type="component" value="Unassembled WGS sequence"/>
</dbReference>
<keyword evidence="1" id="KW-1133">Transmembrane helix</keyword>
<keyword evidence="4" id="KW-1185">Reference proteome</keyword>
<dbReference type="InterPro" id="IPR011042">
    <property type="entry name" value="6-blade_b-propeller_TolB-like"/>
</dbReference>
<proteinExistence type="predicted"/>
<evidence type="ECO:0000313" key="3">
    <source>
        <dbReference type="EMBL" id="KAA2243589.1"/>
    </source>
</evidence>
<dbReference type="EMBL" id="VUOC01000002">
    <property type="protein sequence ID" value="KAA2243589.1"/>
    <property type="molecule type" value="Genomic_DNA"/>
</dbReference>